<organism evidence="5 6">
    <name type="scientific">Paenibacillus donghaensis</name>
    <dbReference type="NCBI Taxonomy" id="414771"/>
    <lineage>
        <taxon>Bacteria</taxon>
        <taxon>Bacillati</taxon>
        <taxon>Bacillota</taxon>
        <taxon>Bacilli</taxon>
        <taxon>Bacillales</taxon>
        <taxon>Paenibacillaceae</taxon>
        <taxon>Paenibacillus</taxon>
    </lineage>
</organism>
<gene>
    <name evidence="5" type="ORF">B9T62_28910</name>
</gene>
<dbReference type="InterPro" id="IPR003439">
    <property type="entry name" value="ABC_transporter-like_ATP-bd"/>
</dbReference>
<reference evidence="5 6" key="1">
    <citation type="submission" date="2017-06" db="EMBL/GenBank/DDBJ databases">
        <title>Complete genome sequence of Paenibacillus donghaensis KCTC 13049T isolated from East Sea sediment, South Korea.</title>
        <authorList>
            <person name="Jung B.K."/>
            <person name="Hong S.-J."/>
            <person name="Shin J.-H."/>
        </authorList>
    </citation>
    <scope>NUCLEOTIDE SEQUENCE [LARGE SCALE GENOMIC DNA]</scope>
    <source>
        <strain evidence="5 6">KCTC 13049</strain>
    </source>
</reference>
<evidence type="ECO:0000259" key="4">
    <source>
        <dbReference type="PROSITE" id="PS50893"/>
    </source>
</evidence>
<proteinExistence type="predicted"/>
<dbReference type="Proteomes" id="UP000249890">
    <property type="component" value="Chromosome"/>
</dbReference>
<dbReference type="SUPFAM" id="SSF52540">
    <property type="entry name" value="P-loop containing nucleoside triphosphate hydrolases"/>
    <property type="match status" value="1"/>
</dbReference>
<keyword evidence="2" id="KW-0547">Nucleotide-binding</keyword>
<dbReference type="GO" id="GO:0005886">
    <property type="term" value="C:plasma membrane"/>
    <property type="evidence" value="ECO:0007669"/>
    <property type="project" value="TreeGrafter"/>
</dbReference>
<dbReference type="GO" id="GO:0016887">
    <property type="term" value="F:ATP hydrolysis activity"/>
    <property type="evidence" value="ECO:0007669"/>
    <property type="project" value="InterPro"/>
</dbReference>
<dbReference type="InterPro" id="IPR015854">
    <property type="entry name" value="ABC_transpr_LolD-like"/>
</dbReference>
<dbReference type="GO" id="GO:0005524">
    <property type="term" value="F:ATP binding"/>
    <property type="evidence" value="ECO:0007669"/>
    <property type="project" value="UniProtKB-KW"/>
</dbReference>
<keyword evidence="6" id="KW-1185">Reference proteome</keyword>
<evidence type="ECO:0000313" key="5">
    <source>
        <dbReference type="EMBL" id="ASA24418.1"/>
    </source>
</evidence>
<dbReference type="CDD" id="cd03255">
    <property type="entry name" value="ABC_MJ0796_LolCDE_FtsE"/>
    <property type="match status" value="1"/>
</dbReference>
<feature type="domain" description="ABC transporter" evidence="4">
    <location>
        <begin position="18"/>
        <end position="253"/>
    </location>
</feature>
<dbReference type="InterPro" id="IPR017911">
    <property type="entry name" value="MacB-like_ATP-bd"/>
</dbReference>
<dbReference type="Pfam" id="PF00005">
    <property type="entry name" value="ABC_tran"/>
    <property type="match status" value="1"/>
</dbReference>
<dbReference type="EMBL" id="CP021780">
    <property type="protein sequence ID" value="ASA24418.1"/>
    <property type="molecule type" value="Genomic_DNA"/>
</dbReference>
<dbReference type="PANTHER" id="PTHR24220:SF659">
    <property type="entry name" value="TRANSPORTER, PUTATIVE-RELATED"/>
    <property type="match status" value="1"/>
</dbReference>
<sequence length="254" mass="28016">MGRLVRTDCIEIGGIDLLHIRDLQKQFQVDGRSVPILDIPQWKVEPGEQVAITGPSGSGKSTLLHLISGLLRPDRGEILLDNQPLHSLGEAQRDAFRASRIGYVMQNFHLIPSLNARQNIEIAMTGAISSKARAAVISEWLERVGLQDRGQHLPSQLSRGQQQRVAIVRALINQPPLVLADEPTGSLDWETADEIASLLLGLSRGIRHTLIVVTHDLNLAARFSRCLHIHDMNQIRQPGLSRTTGLEQREGFGG</sequence>
<dbReference type="InterPro" id="IPR027417">
    <property type="entry name" value="P-loop_NTPase"/>
</dbReference>
<keyword evidence="3 5" id="KW-0067">ATP-binding</keyword>
<dbReference type="PANTHER" id="PTHR24220">
    <property type="entry name" value="IMPORT ATP-BINDING PROTEIN"/>
    <property type="match status" value="1"/>
</dbReference>
<dbReference type="SMART" id="SM00382">
    <property type="entry name" value="AAA"/>
    <property type="match status" value="1"/>
</dbReference>
<name>A0A2Z2KWE6_9BACL</name>
<dbReference type="Gene3D" id="3.40.50.300">
    <property type="entry name" value="P-loop containing nucleotide triphosphate hydrolases"/>
    <property type="match status" value="1"/>
</dbReference>
<evidence type="ECO:0000256" key="2">
    <source>
        <dbReference type="ARBA" id="ARBA00022741"/>
    </source>
</evidence>
<dbReference type="AlphaFoldDB" id="A0A2Z2KWE6"/>
<evidence type="ECO:0000256" key="1">
    <source>
        <dbReference type="ARBA" id="ARBA00022448"/>
    </source>
</evidence>
<dbReference type="PROSITE" id="PS50893">
    <property type="entry name" value="ABC_TRANSPORTER_2"/>
    <property type="match status" value="1"/>
</dbReference>
<dbReference type="OrthoDB" id="9791546at2"/>
<dbReference type="InterPro" id="IPR003593">
    <property type="entry name" value="AAA+_ATPase"/>
</dbReference>
<dbReference type="GO" id="GO:0022857">
    <property type="term" value="F:transmembrane transporter activity"/>
    <property type="evidence" value="ECO:0007669"/>
    <property type="project" value="TreeGrafter"/>
</dbReference>
<accession>A0A2Z2KWE6</accession>
<dbReference type="KEGG" id="pdh:B9T62_28910"/>
<protein>
    <submittedName>
        <fullName evidence="5">ABC transporter ATP-binding protein</fullName>
    </submittedName>
</protein>
<evidence type="ECO:0000256" key="3">
    <source>
        <dbReference type="ARBA" id="ARBA00022840"/>
    </source>
</evidence>
<evidence type="ECO:0000313" key="6">
    <source>
        <dbReference type="Proteomes" id="UP000249890"/>
    </source>
</evidence>
<keyword evidence="1" id="KW-0813">Transport</keyword>